<protein>
    <submittedName>
        <fullName evidence="2">Uncharacterized protein</fullName>
    </submittedName>
</protein>
<reference evidence="2" key="1">
    <citation type="submission" date="2013-10" db="EMBL/GenBank/DDBJ databases">
        <title>Genomic analysis of the causative agents of coccidiosis in chickens.</title>
        <authorList>
            <person name="Reid A.J."/>
            <person name="Blake D."/>
            <person name="Billington K."/>
            <person name="Browne H."/>
            <person name="Dunn M."/>
            <person name="Hung S."/>
            <person name="Kawahara F."/>
            <person name="Miranda-Saavedra D."/>
            <person name="Mourier T."/>
            <person name="Nagra H."/>
            <person name="Otto T.D."/>
            <person name="Rawlings N."/>
            <person name="Sanchez A."/>
            <person name="Sanders M."/>
            <person name="Subramaniam C."/>
            <person name="Tay Y."/>
            <person name="Dear P."/>
            <person name="Doerig C."/>
            <person name="Gruber A."/>
            <person name="Parkinson J."/>
            <person name="Shirley M."/>
            <person name="Wan K.L."/>
            <person name="Berriman M."/>
            <person name="Tomley F."/>
            <person name="Pain A."/>
        </authorList>
    </citation>
    <scope>NUCLEOTIDE SEQUENCE [LARGE SCALE GENOMIC DNA]</scope>
    <source>
        <strain evidence="2">Houghton</strain>
    </source>
</reference>
<organism evidence="2 3">
    <name type="scientific">Eimeria mitis</name>
    <dbReference type="NCBI Taxonomy" id="44415"/>
    <lineage>
        <taxon>Eukaryota</taxon>
        <taxon>Sar</taxon>
        <taxon>Alveolata</taxon>
        <taxon>Apicomplexa</taxon>
        <taxon>Conoidasida</taxon>
        <taxon>Coccidia</taxon>
        <taxon>Eucoccidiorida</taxon>
        <taxon>Eimeriorina</taxon>
        <taxon>Eimeriidae</taxon>
        <taxon>Eimeria</taxon>
    </lineage>
</organism>
<reference evidence="2" key="2">
    <citation type="submission" date="2013-10" db="EMBL/GenBank/DDBJ databases">
        <authorList>
            <person name="Aslett M."/>
        </authorList>
    </citation>
    <scope>NUCLEOTIDE SEQUENCE [LARGE SCALE GENOMIC DNA]</scope>
    <source>
        <strain evidence="2">Houghton</strain>
    </source>
</reference>
<name>U6KGF2_9EIME</name>
<feature type="region of interest" description="Disordered" evidence="1">
    <location>
        <begin position="1"/>
        <end position="64"/>
    </location>
</feature>
<evidence type="ECO:0000313" key="3">
    <source>
        <dbReference type="Proteomes" id="UP000030744"/>
    </source>
</evidence>
<feature type="compositionally biased region" description="Basic and acidic residues" evidence="1">
    <location>
        <begin position="29"/>
        <end position="39"/>
    </location>
</feature>
<dbReference type="VEuPathDB" id="ToxoDB:EMH_0000620"/>
<dbReference type="GeneID" id="60403662"/>
<evidence type="ECO:0000256" key="1">
    <source>
        <dbReference type="SAM" id="MobiDB-lite"/>
    </source>
</evidence>
<keyword evidence="3" id="KW-1185">Reference proteome</keyword>
<evidence type="ECO:0000313" key="2">
    <source>
        <dbReference type="EMBL" id="CDJ35836.1"/>
    </source>
</evidence>
<feature type="compositionally biased region" description="Polar residues" evidence="1">
    <location>
        <begin position="1"/>
        <end position="14"/>
    </location>
</feature>
<feature type="compositionally biased region" description="Acidic residues" evidence="1">
    <location>
        <begin position="40"/>
        <end position="55"/>
    </location>
</feature>
<dbReference type="RefSeq" id="XP_037878125.1">
    <property type="nucleotide sequence ID" value="XM_038022271.1"/>
</dbReference>
<gene>
    <name evidence="2" type="ORF">EMH_0000620</name>
</gene>
<dbReference type="Proteomes" id="UP000030744">
    <property type="component" value="Unassembled WGS sequence"/>
</dbReference>
<proteinExistence type="predicted"/>
<accession>U6KGF2</accession>
<sequence length="120" mass="13373">MTGNVDRMLSTSHSSADKKAGPPVSASVRQEEADLNDGREPEEEEQPQDDAEWQEYEGGAEQRDCTDGLAEAVWDKRIPQTSTQYPICSRTPRVSRSSLLLDVATLQPHIRTRVTCSLQE</sequence>
<dbReference type="EMBL" id="HG733979">
    <property type="protein sequence ID" value="CDJ35836.1"/>
    <property type="molecule type" value="Genomic_DNA"/>
</dbReference>
<dbReference type="AlphaFoldDB" id="U6KGF2"/>